<evidence type="ECO:0000256" key="12">
    <source>
        <dbReference type="ARBA" id="ARBA00023239"/>
    </source>
</evidence>
<dbReference type="Pfam" id="PF03853">
    <property type="entry name" value="YjeF_N"/>
    <property type="match status" value="1"/>
</dbReference>
<evidence type="ECO:0000313" key="22">
    <source>
        <dbReference type="EMBL" id="MFK7159683.1"/>
    </source>
</evidence>
<comment type="similarity">
    <text evidence="3 19">In the N-terminal section; belongs to the NnrE/AIBP family.</text>
</comment>
<keyword evidence="23" id="KW-1185">Reference proteome</keyword>
<dbReference type="CDD" id="cd01171">
    <property type="entry name" value="YXKO-related"/>
    <property type="match status" value="1"/>
</dbReference>
<comment type="catalytic activity">
    <reaction evidence="1 18 19">
        <text>(6R)-NADHX = (6S)-NADHX</text>
        <dbReference type="Rhea" id="RHEA:32215"/>
        <dbReference type="ChEBI" id="CHEBI:64074"/>
        <dbReference type="ChEBI" id="CHEBI:64075"/>
        <dbReference type="EC" id="5.1.99.6"/>
    </reaction>
</comment>
<evidence type="ECO:0000256" key="11">
    <source>
        <dbReference type="ARBA" id="ARBA00023235"/>
    </source>
</evidence>
<evidence type="ECO:0000256" key="16">
    <source>
        <dbReference type="ARBA" id="ARBA00049209"/>
    </source>
</evidence>
<dbReference type="NCBIfam" id="TIGR00197">
    <property type="entry name" value="yjeF_nterm"/>
    <property type="match status" value="1"/>
</dbReference>
<keyword evidence="13" id="KW-0511">Multifunctional enzyme</keyword>
<dbReference type="PANTHER" id="PTHR12592">
    <property type="entry name" value="ATP-DEPENDENT (S)-NAD(P)H-HYDRATE DEHYDRATASE FAMILY MEMBER"/>
    <property type="match status" value="1"/>
</dbReference>
<feature type="binding site" evidence="18">
    <location>
        <position position="73"/>
    </location>
    <ligand>
        <name>K(+)</name>
        <dbReference type="ChEBI" id="CHEBI:29103"/>
    </ligand>
</feature>
<protein>
    <recommendedName>
        <fullName evidence="19">Bifunctional NAD(P)H-hydrate repair enzyme</fullName>
    </recommendedName>
    <alternativeName>
        <fullName evidence="19">Nicotinamide nucleotide repair protein</fullName>
    </alternativeName>
    <domain>
        <recommendedName>
            <fullName evidence="19">ADP-dependent (S)-NAD(P)H-hydrate dehydratase</fullName>
            <ecNumber evidence="19">4.2.1.136</ecNumber>
        </recommendedName>
        <alternativeName>
            <fullName evidence="19">ADP-dependent NAD(P)HX dehydratase</fullName>
        </alternativeName>
    </domain>
    <domain>
        <recommendedName>
            <fullName evidence="19">NAD(P)H-hydrate epimerase</fullName>
            <ecNumber evidence="19">5.1.99.6</ecNumber>
        </recommendedName>
    </domain>
</protein>
<feature type="binding site" evidence="18">
    <location>
        <begin position="72"/>
        <end position="76"/>
    </location>
    <ligand>
        <name>(6S)-NADPHX</name>
        <dbReference type="ChEBI" id="CHEBI:64076"/>
    </ligand>
</feature>
<dbReference type="HAMAP" id="MF_01965">
    <property type="entry name" value="NADHX_dehydratase"/>
    <property type="match status" value="1"/>
</dbReference>
<dbReference type="EMBL" id="JBANFI010000001">
    <property type="protein sequence ID" value="MFK7159683.1"/>
    <property type="molecule type" value="Genomic_DNA"/>
</dbReference>
<dbReference type="EC" id="5.1.99.6" evidence="19"/>
<dbReference type="SUPFAM" id="SSF64153">
    <property type="entry name" value="YjeF N-terminal domain-like"/>
    <property type="match status" value="1"/>
</dbReference>
<dbReference type="InterPro" id="IPR029056">
    <property type="entry name" value="Ribokinase-like"/>
</dbReference>
<dbReference type="PROSITE" id="PS51385">
    <property type="entry name" value="YJEF_N"/>
    <property type="match status" value="1"/>
</dbReference>
<keyword evidence="10 17" id="KW-0520">NAD</keyword>
<evidence type="ECO:0000256" key="5">
    <source>
        <dbReference type="ARBA" id="ARBA00022723"/>
    </source>
</evidence>
<comment type="catalytic activity">
    <reaction evidence="15 17 19">
        <text>(6S)-NADHX + ADP = AMP + phosphate + NADH + H(+)</text>
        <dbReference type="Rhea" id="RHEA:32223"/>
        <dbReference type="ChEBI" id="CHEBI:15378"/>
        <dbReference type="ChEBI" id="CHEBI:43474"/>
        <dbReference type="ChEBI" id="CHEBI:57945"/>
        <dbReference type="ChEBI" id="CHEBI:64074"/>
        <dbReference type="ChEBI" id="CHEBI:456215"/>
        <dbReference type="ChEBI" id="CHEBI:456216"/>
        <dbReference type="EC" id="4.2.1.136"/>
    </reaction>
</comment>
<evidence type="ECO:0000256" key="7">
    <source>
        <dbReference type="ARBA" id="ARBA00022840"/>
    </source>
</evidence>
<feature type="binding site" evidence="18">
    <location>
        <position position="174"/>
    </location>
    <ligand>
        <name>K(+)</name>
        <dbReference type="ChEBI" id="CHEBI:29103"/>
    </ligand>
</feature>
<keyword evidence="5 18" id="KW-0479">Metal-binding</keyword>
<dbReference type="InterPro" id="IPR030677">
    <property type="entry name" value="Nnr"/>
</dbReference>
<feature type="binding site" evidence="17">
    <location>
        <position position="330"/>
    </location>
    <ligand>
        <name>(6S)-NADPHX</name>
        <dbReference type="ChEBI" id="CHEBI:64076"/>
    </ligand>
</feature>
<evidence type="ECO:0000256" key="14">
    <source>
        <dbReference type="ARBA" id="ARBA00025153"/>
    </source>
</evidence>
<dbReference type="SUPFAM" id="SSF53613">
    <property type="entry name" value="Ribokinase-like"/>
    <property type="match status" value="1"/>
</dbReference>
<reference evidence="22 23" key="1">
    <citation type="submission" date="2024-02" db="EMBL/GenBank/DDBJ databases">
        <title>Marinospirillum sp. MEB 164 isolated from Lonar lake sediment.</title>
        <authorList>
            <person name="Joshi A."/>
            <person name="Thite S."/>
        </authorList>
    </citation>
    <scope>NUCLEOTIDE SEQUENCE [LARGE SCALE GENOMIC DNA]</scope>
    <source>
        <strain evidence="22 23">MEB164</strain>
    </source>
</reference>
<evidence type="ECO:0000256" key="4">
    <source>
        <dbReference type="ARBA" id="ARBA00009524"/>
    </source>
</evidence>
<evidence type="ECO:0000256" key="10">
    <source>
        <dbReference type="ARBA" id="ARBA00023027"/>
    </source>
</evidence>
<feature type="binding site" evidence="17">
    <location>
        <position position="444"/>
    </location>
    <ligand>
        <name>AMP</name>
        <dbReference type="ChEBI" id="CHEBI:456215"/>
    </ligand>
</feature>
<feature type="binding site" evidence="17">
    <location>
        <position position="377"/>
    </location>
    <ligand>
        <name>(6S)-NADPHX</name>
        <dbReference type="ChEBI" id="CHEBI:64076"/>
    </ligand>
</feature>
<evidence type="ECO:0000256" key="18">
    <source>
        <dbReference type="HAMAP-Rule" id="MF_01966"/>
    </source>
</evidence>
<keyword evidence="12 17" id="KW-0456">Lyase</keyword>
<feature type="binding site" evidence="18">
    <location>
        <position position="171"/>
    </location>
    <ligand>
        <name>(6S)-NADPHX</name>
        <dbReference type="ChEBI" id="CHEBI:64076"/>
    </ligand>
</feature>
<dbReference type="Pfam" id="PF01256">
    <property type="entry name" value="Carb_kinase"/>
    <property type="match status" value="1"/>
</dbReference>
<dbReference type="InterPro" id="IPR000631">
    <property type="entry name" value="CARKD"/>
</dbReference>
<evidence type="ECO:0000256" key="6">
    <source>
        <dbReference type="ARBA" id="ARBA00022741"/>
    </source>
</evidence>
<dbReference type="HAMAP" id="MF_01966">
    <property type="entry name" value="NADHX_epimerase"/>
    <property type="match status" value="1"/>
</dbReference>
<evidence type="ECO:0000256" key="9">
    <source>
        <dbReference type="ARBA" id="ARBA00022958"/>
    </source>
</evidence>
<dbReference type="RefSeq" id="WP_405336418.1">
    <property type="nucleotide sequence ID" value="NZ_JBANFI010000001.1"/>
</dbReference>
<proteinExistence type="inferred from homology"/>
<evidence type="ECO:0000259" key="20">
    <source>
        <dbReference type="PROSITE" id="PS51383"/>
    </source>
</evidence>
<feature type="domain" description="YjeF C-terminal" evidence="20">
    <location>
        <begin position="234"/>
        <end position="503"/>
    </location>
</feature>
<evidence type="ECO:0000256" key="17">
    <source>
        <dbReference type="HAMAP-Rule" id="MF_01965"/>
    </source>
</evidence>
<accession>A0ABW8PTS1</accession>
<dbReference type="InterPro" id="IPR036652">
    <property type="entry name" value="YjeF_N_dom_sf"/>
</dbReference>
<evidence type="ECO:0000256" key="19">
    <source>
        <dbReference type="PIRNR" id="PIRNR017184"/>
    </source>
</evidence>
<comment type="cofactor">
    <cofactor evidence="18 19">
        <name>K(+)</name>
        <dbReference type="ChEBI" id="CHEBI:29103"/>
    </cofactor>
    <text evidence="18 19">Binds 1 potassium ion per subunit.</text>
</comment>
<sequence length="509" mass="52648">MALFAWPPASGNLAVSWPLYSAAAIQTLDRLAIEAGVAGFSLMQAAARQAWQLVQQRWPKCQRLAVICGAGKNGGDGLMLAVFAQQAGVEVDIYLAQPMQLQIEEVALAWQALQAAGLQARQVAAHQADLEGYDVLVDGLLGVGLQAELRDPYVAWIEQINSASCPVLALDLPSGLNANTGQPSPIAVVAEVTLTFIGWKLGLFTGRGRDYVGALFLADLGVPARVATPPAPLAELRDKLPALKRPASAHKGQQGKVLVLGGEMAGAALLAAQAALRSGAGRVKLLLPPDLVTLVIAAQPELMVQSWTPSQAEVLKAALAWCDVLVIGPGLGQQADAQTLYQAALAWSGPTVMDADALNLLAQLGGVLDAETVITPHPAEAARVLGCSVEVVEQDRLAAVKQLAQQTQAQVVLKGSGSLIASASGERPCLCPLGNPGMAVAGMGDLLTGCIAALMAQGRTPYEAACQGVLLHAWAGDQAAGSSPVGLLPSDLLTYLRLGVNGMKESAQA</sequence>
<gene>
    <name evidence="17" type="primary">nnrD</name>
    <name evidence="18" type="synonym">nnrE</name>
    <name evidence="22" type="ORF">V6U78_01350</name>
</gene>
<evidence type="ECO:0000256" key="13">
    <source>
        <dbReference type="ARBA" id="ARBA00023268"/>
    </source>
</evidence>
<keyword evidence="7 17" id="KW-0067">ATP-binding</keyword>
<comment type="similarity">
    <text evidence="17">Belongs to the NnrD/CARKD family.</text>
</comment>
<comment type="similarity">
    <text evidence="18">Belongs to the NnrE/AIBP family.</text>
</comment>
<keyword evidence="8 17" id="KW-0521">NADP</keyword>
<comment type="function">
    <text evidence="14 19">Bifunctional enzyme that catalyzes the epimerization of the S- and R-forms of NAD(P)HX and the dehydration of the S-form of NAD(P)HX at the expense of ADP, which is converted to AMP. This allows the repair of both epimers of NAD(P)HX, a damaged form of NAD(P)H that is a result of enzymatic or heat-dependent hydration.</text>
</comment>
<dbReference type="PIRSF" id="PIRSF017184">
    <property type="entry name" value="Nnr"/>
    <property type="match status" value="1"/>
</dbReference>
<feature type="binding site" evidence="17">
    <location>
        <begin position="414"/>
        <end position="418"/>
    </location>
    <ligand>
        <name>AMP</name>
        <dbReference type="ChEBI" id="CHEBI:456215"/>
    </ligand>
</feature>
<comment type="subunit">
    <text evidence="17">Homotetramer.</text>
</comment>
<dbReference type="EC" id="4.2.1.136" evidence="19"/>
<feature type="binding site" evidence="18">
    <location>
        <position position="153"/>
    </location>
    <ligand>
        <name>(6S)-NADPHX</name>
        <dbReference type="ChEBI" id="CHEBI:64076"/>
    </ligand>
</feature>
<feature type="binding site" evidence="17">
    <location>
        <position position="445"/>
    </location>
    <ligand>
        <name>(6S)-NADPHX</name>
        <dbReference type="ChEBI" id="CHEBI:64076"/>
    </ligand>
</feature>
<keyword evidence="6 17" id="KW-0547">Nucleotide-binding</keyword>
<dbReference type="Gene3D" id="3.40.50.10260">
    <property type="entry name" value="YjeF N-terminal domain"/>
    <property type="match status" value="1"/>
</dbReference>
<keyword evidence="11 18" id="KW-0413">Isomerase</keyword>
<dbReference type="InterPro" id="IPR004443">
    <property type="entry name" value="YjeF_N_dom"/>
</dbReference>
<comment type="function">
    <text evidence="18">Catalyzes the epimerization of the S- and R-forms of NAD(P)HX, a damaged form of NAD(P)H that is a result of enzymatic or heat-dependent hydration. This is a prerequisite for the S-specific NAD(P)H-hydrate dehydratase to allow the repair of both epimers of NAD(P)HX.</text>
</comment>
<name>A0ABW8PTS1_9GAMM</name>
<dbReference type="PANTHER" id="PTHR12592:SF0">
    <property type="entry name" value="ATP-DEPENDENT (S)-NAD(P)H-HYDRATE DEHYDRATASE"/>
    <property type="match status" value="1"/>
</dbReference>
<dbReference type="PROSITE" id="PS51383">
    <property type="entry name" value="YJEF_C_3"/>
    <property type="match status" value="1"/>
</dbReference>
<comment type="function">
    <text evidence="17">Catalyzes the dehydration of the S-form of NAD(P)HX at the expense of ADP, which is converted to AMP. Together with NAD(P)HX epimerase, which catalyzes the epimerization of the S- and R-forms, the enzyme allows the repair of both epimers of NAD(P)HX, a damaged form of NAD(P)H that is a result of enzymatic or heat-dependent hydration.</text>
</comment>
<feature type="binding site" evidence="17">
    <location>
        <position position="267"/>
    </location>
    <ligand>
        <name>(6S)-NADPHX</name>
        <dbReference type="ChEBI" id="CHEBI:64076"/>
    </ligand>
</feature>
<evidence type="ECO:0000256" key="8">
    <source>
        <dbReference type="ARBA" id="ARBA00022857"/>
    </source>
</evidence>
<comment type="caution">
    <text evidence="22">The sequence shown here is derived from an EMBL/GenBank/DDBJ whole genome shotgun (WGS) entry which is preliminary data.</text>
</comment>
<organism evidence="22 23">
    <name type="scientific">Marinospirillum alkalitolerans</name>
    <dbReference type="NCBI Taxonomy" id="3123374"/>
    <lineage>
        <taxon>Bacteria</taxon>
        <taxon>Pseudomonadati</taxon>
        <taxon>Pseudomonadota</taxon>
        <taxon>Gammaproteobacteria</taxon>
        <taxon>Oceanospirillales</taxon>
        <taxon>Oceanospirillaceae</taxon>
        <taxon>Marinospirillum</taxon>
    </lineage>
</organism>
<comment type="catalytic activity">
    <reaction evidence="16 17 19">
        <text>(6S)-NADPHX + ADP = AMP + phosphate + NADPH + H(+)</text>
        <dbReference type="Rhea" id="RHEA:32235"/>
        <dbReference type="ChEBI" id="CHEBI:15378"/>
        <dbReference type="ChEBI" id="CHEBI:43474"/>
        <dbReference type="ChEBI" id="CHEBI:57783"/>
        <dbReference type="ChEBI" id="CHEBI:64076"/>
        <dbReference type="ChEBI" id="CHEBI:456215"/>
        <dbReference type="ChEBI" id="CHEBI:456216"/>
        <dbReference type="EC" id="4.2.1.136"/>
    </reaction>
</comment>
<comment type="similarity">
    <text evidence="4 19">In the C-terminal section; belongs to the NnrD/CARKD family.</text>
</comment>
<keyword evidence="9 18" id="KW-0630">Potassium</keyword>
<feature type="binding site" evidence="18">
    <location>
        <begin position="142"/>
        <end position="148"/>
    </location>
    <ligand>
        <name>(6S)-NADPHX</name>
        <dbReference type="ChEBI" id="CHEBI:64076"/>
    </ligand>
</feature>
<comment type="cofactor">
    <cofactor evidence="17">
        <name>Mg(2+)</name>
        <dbReference type="ChEBI" id="CHEBI:18420"/>
    </cofactor>
</comment>
<evidence type="ECO:0000259" key="21">
    <source>
        <dbReference type="PROSITE" id="PS51385"/>
    </source>
</evidence>
<evidence type="ECO:0000256" key="15">
    <source>
        <dbReference type="ARBA" id="ARBA00048238"/>
    </source>
</evidence>
<evidence type="ECO:0000313" key="23">
    <source>
        <dbReference type="Proteomes" id="UP001621714"/>
    </source>
</evidence>
<dbReference type="Gene3D" id="3.40.1190.20">
    <property type="match status" value="1"/>
</dbReference>
<dbReference type="NCBIfam" id="TIGR00196">
    <property type="entry name" value="yjeF_cterm"/>
    <property type="match status" value="1"/>
</dbReference>
<feature type="domain" description="YjeF N-terminal" evidence="21">
    <location>
        <begin position="25"/>
        <end position="228"/>
    </location>
</feature>
<evidence type="ECO:0000256" key="3">
    <source>
        <dbReference type="ARBA" id="ARBA00006001"/>
    </source>
</evidence>
<feature type="binding site" evidence="18">
    <location>
        <position position="138"/>
    </location>
    <ligand>
        <name>K(+)</name>
        <dbReference type="ChEBI" id="CHEBI:29103"/>
    </ligand>
</feature>
<evidence type="ECO:0000256" key="2">
    <source>
        <dbReference type="ARBA" id="ARBA00000909"/>
    </source>
</evidence>
<dbReference type="Proteomes" id="UP001621714">
    <property type="component" value="Unassembled WGS sequence"/>
</dbReference>
<comment type="catalytic activity">
    <reaction evidence="2 18 19">
        <text>(6R)-NADPHX = (6S)-NADPHX</text>
        <dbReference type="Rhea" id="RHEA:32227"/>
        <dbReference type="ChEBI" id="CHEBI:64076"/>
        <dbReference type="ChEBI" id="CHEBI:64077"/>
        <dbReference type="EC" id="5.1.99.6"/>
    </reaction>
</comment>
<evidence type="ECO:0000256" key="1">
    <source>
        <dbReference type="ARBA" id="ARBA00000013"/>
    </source>
</evidence>